<evidence type="ECO:0000313" key="3">
    <source>
        <dbReference type="EMBL" id="RJE27192.1"/>
    </source>
</evidence>
<feature type="region of interest" description="Disordered" evidence="1">
    <location>
        <begin position="496"/>
        <end position="515"/>
    </location>
</feature>
<feature type="compositionally biased region" description="Basic and acidic residues" evidence="1">
    <location>
        <begin position="551"/>
        <end position="563"/>
    </location>
</feature>
<name>A0A3A2ZVP3_9EURO</name>
<dbReference type="CDD" id="cd00167">
    <property type="entry name" value="SANT"/>
    <property type="match status" value="1"/>
</dbReference>
<feature type="compositionally biased region" description="Polar residues" evidence="1">
    <location>
        <begin position="715"/>
        <end position="726"/>
    </location>
</feature>
<feature type="compositionally biased region" description="Acidic residues" evidence="1">
    <location>
        <begin position="8"/>
        <end position="17"/>
    </location>
</feature>
<feature type="region of interest" description="Disordered" evidence="1">
    <location>
        <begin position="401"/>
        <end position="447"/>
    </location>
</feature>
<feature type="compositionally biased region" description="Acidic residues" evidence="1">
    <location>
        <begin position="574"/>
        <end position="584"/>
    </location>
</feature>
<dbReference type="OrthoDB" id="2240312at2759"/>
<dbReference type="PANTHER" id="PTHR28079">
    <property type="entry name" value="RNA POLYMERASE I-SPECIFIC TRANSCRIPTION INITIATION FACTOR RRN5"/>
    <property type="match status" value="1"/>
</dbReference>
<dbReference type="STRING" id="2070753.A0A3A2ZVP3"/>
<dbReference type="GO" id="GO:0006361">
    <property type="term" value="P:transcription initiation at RNA polymerase I promoter"/>
    <property type="evidence" value="ECO:0007669"/>
    <property type="project" value="TreeGrafter"/>
</dbReference>
<feature type="compositionally biased region" description="Basic and acidic residues" evidence="1">
    <location>
        <begin position="41"/>
        <end position="56"/>
    </location>
</feature>
<evidence type="ECO:0000313" key="4">
    <source>
        <dbReference type="Proteomes" id="UP000266188"/>
    </source>
</evidence>
<dbReference type="PANTHER" id="PTHR28079:SF1">
    <property type="entry name" value="RNA POLYMERASE I-SPECIFIC TRANSCRIPTION INITIATION FACTOR RRN5"/>
    <property type="match status" value="1"/>
</dbReference>
<gene>
    <name evidence="3" type="ORF">PHISCL_00433</name>
</gene>
<comment type="caution">
    <text evidence="3">The sequence shown here is derived from an EMBL/GenBank/DDBJ whole genome shotgun (WGS) entry which is preliminary data.</text>
</comment>
<dbReference type="GO" id="GO:0000182">
    <property type="term" value="F:rDNA binding"/>
    <property type="evidence" value="ECO:0007669"/>
    <property type="project" value="TreeGrafter"/>
</dbReference>
<feature type="compositionally biased region" description="Acidic residues" evidence="1">
    <location>
        <begin position="424"/>
        <end position="433"/>
    </location>
</feature>
<sequence length="765" mass="86601">MSSSSSYEPDEDEASDSDIERVPGRKPPTSKAPNPPSSSPHVEELRLSSEPHEHDGPIVGPQAVRITRQQAHEKLLLSLPVPSVNAYSKILAEAINDASPVPMRQDYNYYEEEQLGAVFWSDQEKEIFFRVLQRKGKNGIKEIANAIGTKSELEVQEFLRLLHRGLERQHLVDRRHTHSIILGDVPAAAEIGDECCKVLEEYSKVSTFQEEQALNVAGKKKCRDMWIIDQELAQEMDRKAEDEGNDFPSYSIGHFTAKLFYMENWIRLSDRFFMNAGGTRAEDNWRNIAFEGEVPSMTADGFSDFYALAISLTRRLVQSALFFAMSRLRSSGRSHGLVKTVRAHDVRAALNVLNMKHNRSEFWIGLPRRCSLDVADLRNRKGWKASYKTYDDVEDILSKRLHGDTSHERSVSTPREENPPQNDSIEDDGETSNENENAPRAPLHIGPVDELEEELPTDLEDKHAEIVDHKTSTLEEVHLWKTLGLPIPANIDIPVKSEDEGEGDPKVMRKPNAQRKTKEEMVDWRDRILYRNDWEQHGEGIFDIYDRLSESRRKRRRTEEERSITGMSLSLSDSDADTEMDSESDTGTSTAERPRAHHSSHPSEADVDEMDVDEDENLTSGRRHETATYNADSDSESDRSSPFASRKGKTKEQSSKQQEFKSEAIVESDSESIPDQNTHSEANESARKSPSGSSPHDWNPKEEYTEDEESAAFDTHSQLQSQSEANEGTPKPELFSSNDYRHVKVESKDEGSESSDRQSEAGGDI</sequence>
<evidence type="ECO:0000259" key="2">
    <source>
        <dbReference type="SMART" id="SM00717"/>
    </source>
</evidence>
<evidence type="ECO:0000256" key="1">
    <source>
        <dbReference type="SAM" id="MobiDB-lite"/>
    </source>
</evidence>
<dbReference type="GO" id="GO:0000500">
    <property type="term" value="C:RNA polymerase I upstream activating factor complex"/>
    <property type="evidence" value="ECO:0007669"/>
    <property type="project" value="InterPro"/>
</dbReference>
<proteinExistence type="predicted"/>
<dbReference type="InterPro" id="IPR039601">
    <property type="entry name" value="Rrn5"/>
</dbReference>
<feature type="compositionally biased region" description="Basic and acidic residues" evidence="1">
    <location>
        <begin position="739"/>
        <end position="759"/>
    </location>
</feature>
<feature type="compositionally biased region" description="Basic and acidic residues" evidence="1">
    <location>
        <begin position="650"/>
        <end position="664"/>
    </location>
</feature>
<dbReference type="AlphaFoldDB" id="A0A3A2ZVP3"/>
<feature type="region of interest" description="Disordered" evidence="1">
    <location>
        <begin position="551"/>
        <end position="765"/>
    </location>
</feature>
<accession>A0A3A2ZVP3</accession>
<dbReference type="InterPro" id="IPR009057">
    <property type="entry name" value="Homeodomain-like_sf"/>
</dbReference>
<dbReference type="GO" id="GO:0001181">
    <property type="term" value="F:RNA polymerase I general transcription initiation factor activity"/>
    <property type="evidence" value="ECO:0007669"/>
    <property type="project" value="TreeGrafter"/>
</dbReference>
<dbReference type="EMBL" id="MVGC01000007">
    <property type="protein sequence ID" value="RJE27192.1"/>
    <property type="molecule type" value="Genomic_DNA"/>
</dbReference>
<dbReference type="SUPFAM" id="SSF46689">
    <property type="entry name" value="Homeodomain-like"/>
    <property type="match status" value="1"/>
</dbReference>
<feature type="domain" description="Myb-like" evidence="2">
    <location>
        <begin position="116"/>
        <end position="165"/>
    </location>
</feature>
<reference evidence="4" key="1">
    <citation type="submission" date="2017-02" db="EMBL/GenBank/DDBJ databases">
        <authorList>
            <person name="Tafer H."/>
            <person name="Lopandic K."/>
        </authorList>
    </citation>
    <scope>NUCLEOTIDE SEQUENCE [LARGE SCALE GENOMIC DNA]</scope>
    <source>
        <strain evidence="4">CBS 366.77</strain>
    </source>
</reference>
<dbReference type="GO" id="GO:0042790">
    <property type="term" value="P:nucleolar large rRNA transcription by RNA polymerase I"/>
    <property type="evidence" value="ECO:0007669"/>
    <property type="project" value="InterPro"/>
</dbReference>
<keyword evidence="4" id="KW-1185">Reference proteome</keyword>
<feature type="compositionally biased region" description="Acidic residues" evidence="1">
    <location>
        <begin position="605"/>
        <end position="617"/>
    </location>
</feature>
<feature type="compositionally biased region" description="Basic and acidic residues" evidence="1">
    <location>
        <begin position="401"/>
        <end position="418"/>
    </location>
</feature>
<feature type="compositionally biased region" description="Basic and acidic residues" evidence="1">
    <location>
        <begin position="496"/>
        <end position="507"/>
    </location>
</feature>
<protein>
    <recommendedName>
        <fullName evidence="2">Myb-like domain-containing protein</fullName>
    </recommendedName>
</protein>
<organism evidence="3 4">
    <name type="scientific">Aspergillus sclerotialis</name>
    <dbReference type="NCBI Taxonomy" id="2070753"/>
    <lineage>
        <taxon>Eukaryota</taxon>
        <taxon>Fungi</taxon>
        <taxon>Dikarya</taxon>
        <taxon>Ascomycota</taxon>
        <taxon>Pezizomycotina</taxon>
        <taxon>Eurotiomycetes</taxon>
        <taxon>Eurotiomycetidae</taxon>
        <taxon>Eurotiales</taxon>
        <taxon>Aspergillaceae</taxon>
        <taxon>Aspergillus</taxon>
        <taxon>Aspergillus subgen. Polypaecilum</taxon>
    </lineage>
</organism>
<feature type="region of interest" description="Disordered" evidence="1">
    <location>
        <begin position="1"/>
        <end position="59"/>
    </location>
</feature>
<dbReference type="SMART" id="SM00717">
    <property type="entry name" value="SANT"/>
    <property type="match status" value="1"/>
</dbReference>
<dbReference type="Proteomes" id="UP000266188">
    <property type="component" value="Unassembled WGS sequence"/>
</dbReference>
<dbReference type="InterPro" id="IPR001005">
    <property type="entry name" value="SANT/Myb"/>
</dbReference>